<feature type="region of interest" description="Disordered" evidence="1">
    <location>
        <begin position="1"/>
        <end position="27"/>
    </location>
</feature>
<dbReference type="EMBL" id="BAAFSV010000001">
    <property type="protein sequence ID" value="GAB1311092.1"/>
    <property type="molecule type" value="Genomic_DNA"/>
</dbReference>
<proteinExistence type="predicted"/>
<gene>
    <name evidence="3" type="ORF">MFIFM68171_01302</name>
</gene>
<dbReference type="PANTHER" id="PTHR46689">
    <property type="entry name" value="MEMBRANE PROTEIN, PUTATIVE-RELATED"/>
    <property type="match status" value="1"/>
</dbReference>
<sequence>MASQYTAPGDGAPTSNDSAGNPYASANRWRHAESTAYAKYEKARNGPVARDADSRRGVGDLADFLNKSRVEPAEPAAGGTPITPKFKPIVAGASEARAATRDGVQSASAGPPPDGKEIACGPLLNYRRTEGNRWVGSVLVVTVGGGRTQPFVPTLILRKAGGDAGSSDVEGICLYSDARNTFWRFNLEVDMEHAEIKWEYELPDMRFISKSKPRVNSFFVPAITESMRIMFHSCNGFSVGTDEEAWSGPALWNDVARRHQETPFHVMIGGGDQIYNDGIRVSGPLHAWTSISNPKKRREYPFPESLRRECDDYYLNNYIRWYGTEPFAGLNGQIPQLNIWDDHDIIDGFGSYVNEFMKCDVFRGIGGTAHKYYMLFQHHLPPPASTYTSDAVPAASVEEGQGIDPNQSMNAYVHPAMTEPNYINGPRSGPYVAEHSHNIFARLGARIAFLGIDARTERTRHQVNYPETYDAIFSRLKQELSDAASSGQSFKHLILLLGIPIAYPRLTWLENIFSSPVLGPIKLLNRRVGLGGSFFNSFDGSVDLLDDLDDHYTARTHKKERNWLIERLQGICAEFSIRLTILSGDVHLAALGRFYSHPRLNIPIENDFRYIVNVVSSAIVNKPPPAAVANLLSRRNKIHHLNHETSETLLKLFNKDPGESTKTASHNSVTMPSRNFAMITENSPNNDPDLTPPPPLNGGGGGADHLAPPGSSAGQSHRSRHSHRTSHSRRRSSSSSSSSSTSHTTGGGGGGGGGGGRGRKSFRRHKDGRLPLHAGEANCGTAHKAAQPAHHGKGSDGSLDVCICVEVDQHDPEGRTEGYGLSIPALEYKGPRPPSVAGGWSVRSKISGRSKR</sequence>
<feature type="region of interest" description="Disordered" evidence="1">
    <location>
        <begin position="678"/>
        <end position="775"/>
    </location>
</feature>
<evidence type="ECO:0000259" key="2">
    <source>
        <dbReference type="Pfam" id="PF19050"/>
    </source>
</evidence>
<dbReference type="InterPro" id="IPR043904">
    <property type="entry name" value="PhoD_2-like"/>
</dbReference>
<dbReference type="Pfam" id="PF19050">
    <property type="entry name" value="PhoD_2"/>
    <property type="match status" value="3"/>
</dbReference>
<dbReference type="Proteomes" id="UP001628179">
    <property type="component" value="Unassembled WGS sequence"/>
</dbReference>
<feature type="compositionally biased region" description="Basic residues" evidence="1">
    <location>
        <begin position="757"/>
        <end position="767"/>
    </location>
</feature>
<feature type="domain" description="PhoD-like phosphatase" evidence="2">
    <location>
        <begin position="220"/>
        <end position="379"/>
    </location>
</feature>
<feature type="compositionally biased region" description="Low complexity" evidence="1">
    <location>
        <begin position="704"/>
        <end position="716"/>
    </location>
</feature>
<dbReference type="InterPro" id="IPR018946">
    <property type="entry name" value="PhoD-like_MPP"/>
</dbReference>
<protein>
    <submittedName>
        <fullName evidence="3">PhoD-like phosphatase domain-containing protein</fullName>
    </submittedName>
</protein>
<keyword evidence="4" id="KW-1185">Reference proteome</keyword>
<feature type="compositionally biased region" description="Gly residues" evidence="1">
    <location>
        <begin position="745"/>
        <end position="756"/>
    </location>
</feature>
<evidence type="ECO:0000313" key="4">
    <source>
        <dbReference type="Proteomes" id="UP001628179"/>
    </source>
</evidence>
<name>A0ABQ0G001_9PEZI</name>
<organism evidence="3 4">
    <name type="scientific">Madurella fahalii</name>
    <dbReference type="NCBI Taxonomy" id="1157608"/>
    <lineage>
        <taxon>Eukaryota</taxon>
        <taxon>Fungi</taxon>
        <taxon>Dikarya</taxon>
        <taxon>Ascomycota</taxon>
        <taxon>Pezizomycotina</taxon>
        <taxon>Sordariomycetes</taxon>
        <taxon>Sordariomycetidae</taxon>
        <taxon>Sordariales</taxon>
        <taxon>Sordariales incertae sedis</taxon>
        <taxon>Madurella</taxon>
    </lineage>
</organism>
<feature type="compositionally biased region" description="Low complexity" evidence="1">
    <location>
        <begin position="733"/>
        <end position="744"/>
    </location>
</feature>
<dbReference type="InterPro" id="IPR038607">
    <property type="entry name" value="PhoD-like_sf"/>
</dbReference>
<dbReference type="Gene3D" id="3.60.21.70">
    <property type="entry name" value="PhoD-like phosphatase"/>
    <property type="match status" value="1"/>
</dbReference>
<comment type="caution">
    <text evidence="3">The sequence shown here is derived from an EMBL/GenBank/DDBJ whole genome shotgun (WGS) entry which is preliminary data.</text>
</comment>
<reference evidence="3 4" key="1">
    <citation type="submission" date="2024-09" db="EMBL/GenBank/DDBJ databases">
        <title>Itraconazole resistance in Madurella fahalii resulting from another homologue of gene encoding cytochrome P450 14-alpha sterol demethylase (CYP51).</title>
        <authorList>
            <person name="Yoshioka I."/>
            <person name="Fahal A.H."/>
            <person name="Kaneko S."/>
            <person name="Yaguchi T."/>
        </authorList>
    </citation>
    <scope>NUCLEOTIDE SEQUENCE [LARGE SCALE GENOMIC DNA]</scope>
    <source>
        <strain evidence="3 4">IFM 68171</strain>
    </source>
</reference>
<dbReference type="RefSeq" id="XP_070912825.1">
    <property type="nucleotide sequence ID" value="XM_071056724.1"/>
</dbReference>
<feature type="domain" description="PhoD-like phosphatase" evidence="2">
    <location>
        <begin position="527"/>
        <end position="680"/>
    </location>
</feature>
<feature type="domain" description="PhoD-like phosphatase" evidence="2">
    <location>
        <begin position="441"/>
        <end position="513"/>
    </location>
</feature>
<accession>A0ABQ0G001</accession>
<evidence type="ECO:0000256" key="1">
    <source>
        <dbReference type="SAM" id="MobiDB-lite"/>
    </source>
</evidence>
<feature type="region of interest" description="Disordered" evidence="1">
    <location>
        <begin position="830"/>
        <end position="852"/>
    </location>
</feature>
<feature type="region of interest" description="Disordered" evidence="1">
    <location>
        <begin position="66"/>
        <end position="118"/>
    </location>
</feature>
<dbReference type="GeneID" id="98172047"/>
<dbReference type="CDD" id="cd07389">
    <property type="entry name" value="MPP_PhoD"/>
    <property type="match status" value="1"/>
</dbReference>
<evidence type="ECO:0000313" key="3">
    <source>
        <dbReference type="EMBL" id="GAB1311092.1"/>
    </source>
</evidence>
<dbReference type="PANTHER" id="PTHR46689:SF3">
    <property type="entry name" value="PHOD-LIKE PHOSPHATASE DOMAIN-CONTAINING PROTEIN"/>
    <property type="match status" value="1"/>
</dbReference>
<feature type="compositionally biased region" description="Basic residues" evidence="1">
    <location>
        <begin position="717"/>
        <end position="732"/>
    </location>
</feature>